<evidence type="ECO:0000256" key="6">
    <source>
        <dbReference type="RuleBase" id="RU003322"/>
    </source>
</evidence>
<keyword evidence="8" id="KW-0812">Transmembrane</keyword>
<dbReference type="InterPro" id="IPR043129">
    <property type="entry name" value="ATPase_NBD"/>
</dbReference>
<keyword evidence="2 6" id="KW-0547">Nucleotide-binding</keyword>
<dbReference type="GO" id="GO:0005524">
    <property type="term" value="F:ATP binding"/>
    <property type="evidence" value="ECO:0007669"/>
    <property type="project" value="UniProtKB-KW"/>
</dbReference>
<dbReference type="InterPro" id="IPR013126">
    <property type="entry name" value="Hsp_70_fam"/>
</dbReference>
<evidence type="ECO:0000256" key="1">
    <source>
        <dbReference type="ARBA" id="ARBA00007381"/>
    </source>
</evidence>
<dbReference type="PANTHER" id="PTHR19375">
    <property type="entry name" value="HEAT SHOCK PROTEIN 70KDA"/>
    <property type="match status" value="1"/>
</dbReference>
<dbReference type="NCBIfam" id="TIGR03931">
    <property type="entry name" value="T7SS_Rv3446c"/>
    <property type="match status" value="1"/>
</dbReference>
<dbReference type="Gene3D" id="3.90.640.10">
    <property type="entry name" value="Actin, Chain A, domain 4"/>
    <property type="match status" value="1"/>
</dbReference>
<keyword evidence="8" id="KW-0472">Membrane</keyword>
<keyword evidence="4" id="KW-0346">Stress response</keyword>
<keyword evidence="8" id="KW-1133">Transmembrane helix</keyword>
<keyword evidence="5" id="KW-0143">Chaperone</keyword>
<proteinExistence type="inferred from homology"/>
<keyword evidence="10" id="KW-1185">Reference proteome</keyword>
<evidence type="ECO:0000256" key="7">
    <source>
        <dbReference type="SAM" id="MobiDB-lite"/>
    </source>
</evidence>
<dbReference type="GO" id="GO:0140662">
    <property type="term" value="F:ATP-dependent protein folding chaperone"/>
    <property type="evidence" value="ECO:0007669"/>
    <property type="project" value="InterPro"/>
</dbReference>
<dbReference type="Gene3D" id="3.30.420.40">
    <property type="match status" value="2"/>
</dbReference>
<dbReference type="OrthoDB" id="3333926at2"/>
<dbReference type="PROSITE" id="PS00329">
    <property type="entry name" value="HSP70_2"/>
    <property type="match status" value="1"/>
</dbReference>
<gene>
    <name evidence="9" type="ORF">SacglDRAFT_00499</name>
</gene>
<evidence type="ECO:0000313" key="10">
    <source>
        <dbReference type="Proteomes" id="UP000005087"/>
    </source>
</evidence>
<feature type="compositionally biased region" description="Pro residues" evidence="7">
    <location>
        <begin position="442"/>
        <end position="452"/>
    </location>
</feature>
<reference evidence="10" key="2">
    <citation type="submission" date="2012-01" db="EMBL/GenBank/DDBJ databases">
        <title>Noncontiguous Finished sequence of chromosome of Saccharomonospora glauca K62.</title>
        <authorList>
            <consortium name="US DOE Joint Genome Institute"/>
            <person name="Lucas S."/>
            <person name="Han J."/>
            <person name="Lapidus A."/>
            <person name="Cheng J.-F."/>
            <person name="Goodwin L."/>
            <person name="Pitluck S."/>
            <person name="Peters L."/>
            <person name="Mikhailova N."/>
            <person name="Held B."/>
            <person name="Detter J.C."/>
            <person name="Han C."/>
            <person name="Tapia R."/>
            <person name="Land M."/>
            <person name="Hauser L."/>
            <person name="Kyrpides N."/>
            <person name="Ivanova N."/>
            <person name="Pagani I."/>
            <person name="Brambilla E.-M."/>
            <person name="Klenk H.-P."/>
            <person name="Woyke T."/>
        </authorList>
    </citation>
    <scope>NUCLEOTIDE SEQUENCE [LARGE SCALE GENOMIC DNA]</scope>
    <source>
        <strain evidence="10">K62</strain>
    </source>
</reference>
<dbReference type="InterPro" id="IPR023840">
    <property type="entry name" value="T7SS_Rv3446c"/>
</dbReference>
<dbReference type="PROSITE" id="PS01036">
    <property type="entry name" value="HSP70_3"/>
    <property type="match status" value="1"/>
</dbReference>
<evidence type="ECO:0000256" key="4">
    <source>
        <dbReference type="ARBA" id="ARBA00023016"/>
    </source>
</evidence>
<dbReference type="eggNOG" id="COG0443">
    <property type="taxonomic scope" value="Bacteria"/>
</dbReference>
<comment type="similarity">
    <text evidence="1 6">Belongs to the heat shock protein 70 family.</text>
</comment>
<sequence length="655" mass="70874">MTLRVAVDFGTSSTCVVASINGREPQLVVIDGQPLMPSAVYAAQDGTIFVGQEAERQAAVDPSRFEPHPKRRIDEGELLLGDTVLSVVDVVHAVLRRAVSEARRIAGNAEVSLLVLTHPAEWGALRTRLLRQAAGQLAHEVALVPEPVAAAVYHAATFAPTEVNQERTVEFSGRPGDTTAVLDLGGGTIDVSVVRRVQVNGQTRFEVLATRGDPSFGGADIDQALLEHVGALVSKADPEAWEQLVQGRELADRRRRRALRQDIRGAKETLSRHAYTDVPMPPPFADAHVTREDLEQLVRTPLGRAAELTRATIEEAGLRPQQLTAIFLVGGSSRIPMVSRLVHERTGVVPTTLDQPETVVARGALRAVQVLPDRTGVLPGTLSARFAGKTSSQGDHRTEVVAQPGALSYQRVPRNVGSAPLPAPRAQGPMSPPSVPMGAPVTAPPLSPPRGQPMPMLSHAASSPRERAGSTDFRRRNRVVAASVAAAVVLVAGLVALVLAVVDGDGEKDYSGRTYAQYSYKFVAPNDWTQTDDNVEARQVVVKPQEAQESTDDDLVVVQEIVLPYDGGAQRQRLARELRELTSSNPDVYSNFVEHYDYAGRDVIYYREDKPAATVHWYVLAHGTAQVSVGCQEARAPERVRTACEQIVRTLEFTN</sequence>
<evidence type="ECO:0000256" key="8">
    <source>
        <dbReference type="SAM" id="Phobius"/>
    </source>
</evidence>
<dbReference type="InterPro" id="IPR018181">
    <property type="entry name" value="Heat_shock_70_CS"/>
</dbReference>
<evidence type="ECO:0000256" key="3">
    <source>
        <dbReference type="ARBA" id="ARBA00022840"/>
    </source>
</evidence>
<dbReference type="STRING" id="928724.SacglDRAFT_00499"/>
<evidence type="ECO:0000313" key="9">
    <source>
        <dbReference type="EMBL" id="EIE97450.1"/>
    </source>
</evidence>
<accession>I1CXM6</accession>
<name>I1CXM6_9PSEU</name>
<dbReference type="AlphaFoldDB" id="I1CXM6"/>
<feature type="region of interest" description="Disordered" evidence="7">
    <location>
        <begin position="414"/>
        <end position="472"/>
    </location>
</feature>
<evidence type="ECO:0000256" key="5">
    <source>
        <dbReference type="ARBA" id="ARBA00023186"/>
    </source>
</evidence>
<dbReference type="SUPFAM" id="SSF53067">
    <property type="entry name" value="Actin-like ATPase domain"/>
    <property type="match status" value="2"/>
</dbReference>
<dbReference type="Proteomes" id="UP000005087">
    <property type="component" value="Chromosome"/>
</dbReference>
<dbReference type="Pfam" id="PF00012">
    <property type="entry name" value="HSP70"/>
    <property type="match status" value="1"/>
</dbReference>
<dbReference type="HOGENOM" id="CLU_411554_0_0_11"/>
<dbReference type="EMBL" id="CM001484">
    <property type="protein sequence ID" value="EIE97450.1"/>
    <property type="molecule type" value="Genomic_DNA"/>
</dbReference>
<dbReference type="PRINTS" id="PR00301">
    <property type="entry name" value="HEATSHOCK70"/>
</dbReference>
<evidence type="ECO:0000256" key="2">
    <source>
        <dbReference type="ARBA" id="ARBA00022741"/>
    </source>
</evidence>
<feature type="transmembrane region" description="Helical" evidence="8">
    <location>
        <begin position="479"/>
        <end position="502"/>
    </location>
</feature>
<reference evidence="9 10" key="1">
    <citation type="submission" date="2011-09" db="EMBL/GenBank/DDBJ databases">
        <authorList>
            <consortium name="US DOE Joint Genome Institute (JGI-PGF)"/>
            <person name="Lucas S."/>
            <person name="Han J."/>
            <person name="Lapidus A."/>
            <person name="Cheng J.-F."/>
            <person name="Goodwin L."/>
            <person name="Pitluck S."/>
            <person name="Peters L."/>
            <person name="Land M.L."/>
            <person name="Hauser L."/>
            <person name="Brambilla E."/>
            <person name="Klenk H.-P."/>
            <person name="Woyke T.J."/>
        </authorList>
    </citation>
    <scope>NUCLEOTIDE SEQUENCE [LARGE SCALE GENOMIC DNA]</scope>
    <source>
        <strain evidence="9 10">K62</strain>
    </source>
</reference>
<organism evidence="9 10">
    <name type="scientific">Saccharomonospora glauca K62</name>
    <dbReference type="NCBI Taxonomy" id="928724"/>
    <lineage>
        <taxon>Bacteria</taxon>
        <taxon>Bacillati</taxon>
        <taxon>Actinomycetota</taxon>
        <taxon>Actinomycetes</taxon>
        <taxon>Pseudonocardiales</taxon>
        <taxon>Pseudonocardiaceae</taxon>
        <taxon>Saccharomonospora</taxon>
    </lineage>
</organism>
<protein>
    <submittedName>
        <fullName evidence="9">Type VII secretion-associated protein, Rv3446c family, C-terminal domain</fullName>
    </submittedName>
</protein>
<dbReference type="RefSeq" id="WP_005461409.1">
    <property type="nucleotide sequence ID" value="NZ_CM001484.1"/>
</dbReference>
<keyword evidence="3 6" id="KW-0067">ATP-binding</keyword>